<dbReference type="AlphaFoldDB" id="A0A8J7SAH0"/>
<feature type="domain" description="Bbp19-like phage" evidence="1">
    <location>
        <begin position="27"/>
        <end position="75"/>
    </location>
</feature>
<dbReference type="EMBL" id="JAGMWN010000008">
    <property type="protein sequence ID" value="MBP5858457.1"/>
    <property type="molecule type" value="Genomic_DNA"/>
</dbReference>
<sequence>MSRPYRPHDAPTPDAAAEERRLTEVAFARCFAGADGERALAHLARITVERVLGPEASDAGLRDLEGQRRLHHHILGLIERGRTAPGARA</sequence>
<comment type="caution">
    <text evidence="2">The sequence shown here is derived from an EMBL/GenBank/DDBJ whole genome shotgun (WGS) entry which is preliminary data.</text>
</comment>
<dbReference type="InterPro" id="IPR057447">
    <property type="entry name" value="Bbp19-like_phage"/>
</dbReference>
<dbReference type="RefSeq" id="WP_210683044.1">
    <property type="nucleotide sequence ID" value="NZ_JAGMWN010000008.1"/>
</dbReference>
<proteinExistence type="predicted"/>
<protein>
    <recommendedName>
        <fullName evidence="1">Bbp19-like phage domain-containing protein</fullName>
    </recommendedName>
</protein>
<gene>
    <name evidence="2" type="ORF">KAJ83_15660</name>
</gene>
<organism evidence="2 3">
    <name type="scientific">Marivibrio halodurans</name>
    <dbReference type="NCBI Taxonomy" id="2039722"/>
    <lineage>
        <taxon>Bacteria</taxon>
        <taxon>Pseudomonadati</taxon>
        <taxon>Pseudomonadota</taxon>
        <taxon>Alphaproteobacteria</taxon>
        <taxon>Rhodospirillales</taxon>
        <taxon>Rhodospirillaceae</taxon>
        <taxon>Marivibrio</taxon>
    </lineage>
</organism>
<reference evidence="2" key="1">
    <citation type="submission" date="2021-04" db="EMBL/GenBank/DDBJ databases">
        <authorList>
            <person name="Zhang D.-C."/>
        </authorList>
    </citation>
    <scope>NUCLEOTIDE SEQUENCE</scope>
    <source>
        <strain evidence="2">CGMCC 1.15697</strain>
    </source>
</reference>
<evidence type="ECO:0000259" key="1">
    <source>
        <dbReference type="Pfam" id="PF25181"/>
    </source>
</evidence>
<evidence type="ECO:0000313" key="3">
    <source>
        <dbReference type="Proteomes" id="UP000672602"/>
    </source>
</evidence>
<evidence type="ECO:0000313" key="2">
    <source>
        <dbReference type="EMBL" id="MBP5858457.1"/>
    </source>
</evidence>
<dbReference type="Proteomes" id="UP000672602">
    <property type="component" value="Unassembled WGS sequence"/>
</dbReference>
<accession>A0A8J7SAH0</accession>
<keyword evidence="3" id="KW-1185">Reference proteome</keyword>
<dbReference type="Pfam" id="PF25181">
    <property type="entry name" value="Phage_Bbp19"/>
    <property type="match status" value="1"/>
</dbReference>
<name>A0A8J7SAH0_9PROT</name>